<protein>
    <submittedName>
        <fullName evidence="4">Integrase arm-type DNA-binding domain-containing protein</fullName>
    </submittedName>
</protein>
<dbReference type="PANTHER" id="PTHR30629">
    <property type="entry name" value="PROPHAGE INTEGRASE"/>
    <property type="match status" value="1"/>
</dbReference>
<reference evidence="4" key="1">
    <citation type="submission" date="2022-11" db="EMBL/GenBank/DDBJ databases">
        <title>Biodiversity and phylogenetic relationships of bacteria.</title>
        <authorList>
            <person name="Machado R.A.R."/>
            <person name="Bhat A."/>
            <person name="Loulou A."/>
            <person name="Kallel S."/>
        </authorList>
    </citation>
    <scope>NUCLEOTIDE SEQUENCE</scope>
    <source>
        <strain evidence="4">A-IN1</strain>
    </source>
</reference>
<dbReference type="Pfam" id="PF13356">
    <property type="entry name" value="Arm-DNA-bind_3"/>
    <property type="match status" value="1"/>
</dbReference>
<dbReference type="EMBL" id="JAPKMY010000001">
    <property type="protein sequence ID" value="MCX5466234.1"/>
    <property type="molecule type" value="Genomic_DNA"/>
</dbReference>
<name>A0A9X3DPR4_9GAMM</name>
<dbReference type="Proteomes" id="UP001146019">
    <property type="component" value="Unassembled WGS sequence"/>
</dbReference>
<dbReference type="GO" id="GO:0003677">
    <property type="term" value="F:DNA binding"/>
    <property type="evidence" value="ECO:0007669"/>
    <property type="project" value="UniProtKB-KW"/>
</dbReference>
<proteinExistence type="inferred from homology"/>
<dbReference type="InterPro" id="IPR038488">
    <property type="entry name" value="Integrase_DNA-bd_sf"/>
</dbReference>
<dbReference type="GO" id="GO:0015074">
    <property type="term" value="P:DNA integration"/>
    <property type="evidence" value="ECO:0007669"/>
    <property type="project" value="UniProtKB-KW"/>
</dbReference>
<evidence type="ECO:0000313" key="5">
    <source>
        <dbReference type="Proteomes" id="UP001146019"/>
    </source>
</evidence>
<sequence>MAKLIVNLTDTKLRAEISAQKKAPDKVKKLSDGNGLYLYIDKKCGTYWRFDYVRPISKKRATLSIGVYPEITLAMARKYRDEYREMLADNRDPSVEKKLEEDQAKNALANTFEQVAREFMKTESVMPSTAQ</sequence>
<keyword evidence="4" id="KW-0238">DNA-binding</keyword>
<dbReference type="PANTHER" id="PTHR30629:SF2">
    <property type="entry name" value="PROPHAGE INTEGRASE INTS-RELATED"/>
    <property type="match status" value="1"/>
</dbReference>
<evidence type="ECO:0000256" key="1">
    <source>
        <dbReference type="ARBA" id="ARBA00008857"/>
    </source>
</evidence>
<accession>A0A9X3DPR4</accession>
<dbReference type="InterPro" id="IPR050808">
    <property type="entry name" value="Phage_Integrase"/>
</dbReference>
<gene>
    <name evidence="4" type="ORF">OSH00_00535</name>
</gene>
<keyword evidence="2" id="KW-0229">DNA integration</keyword>
<comment type="caution">
    <text evidence="4">The sequence shown here is derived from an EMBL/GenBank/DDBJ whole genome shotgun (WGS) entry which is preliminary data.</text>
</comment>
<organism evidence="4 5">
    <name type="scientific">Acinetobacter nematophilus</name>
    <dbReference type="NCBI Taxonomy" id="2994642"/>
    <lineage>
        <taxon>Bacteria</taxon>
        <taxon>Pseudomonadati</taxon>
        <taxon>Pseudomonadota</taxon>
        <taxon>Gammaproteobacteria</taxon>
        <taxon>Moraxellales</taxon>
        <taxon>Moraxellaceae</taxon>
        <taxon>Acinetobacter</taxon>
    </lineage>
</organism>
<evidence type="ECO:0000256" key="2">
    <source>
        <dbReference type="ARBA" id="ARBA00022908"/>
    </source>
</evidence>
<dbReference type="RefSeq" id="WP_266128792.1">
    <property type="nucleotide sequence ID" value="NZ_JAPKMY010000001.1"/>
</dbReference>
<keyword evidence="5" id="KW-1185">Reference proteome</keyword>
<dbReference type="Gene3D" id="3.30.160.390">
    <property type="entry name" value="Integrase, DNA-binding domain"/>
    <property type="match status" value="1"/>
</dbReference>
<comment type="similarity">
    <text evidence="1">Belongs to the 'phage' integrase family.</text>
</comment>
<dbReference type="InterPro" id="IPR025166">
    <property type="entry name" value="Integrase_DNA_bind_dom"/>
</dbReference>
<evidence type="ECO:0000259" key="3">
    <source>
        <dbReference type="Pfam" id="PF13356"/>
    </source>
</evidence>
<feature type="domain" description="Integrase DNA-binding" evidence="3">
    <location>
        <begin position="8"/>
        <end position="99"/>
    </location>
</feature>
<evidence type="ECO:0000313" key="4">
    <source>
        <dbReference type="EMBL" id="MCX5466234.1"/>
    </source>
</evidence>
<dbReference type="AlphaFoldDB" id="A0A9X3DPR4"/>